<dbReference type="GO" id="GO:0004364">
    <property type="term" value="F:glutathione transferase activity"/>
    <property type="evidence" value="ECO:0007669"/>
    <property type="project" value="TreeGrafter"/>
</dbReference>
<protein>
    <submittedName>
        <fullName evidence="4">Glutathione S-transferase 1</fullName>
    </submittedName>
</protein>
<evidence type="ECO:0000259" key="3">
    <source>
        <dbReference type="PROSITE" id="PS50405"/>
    </source>
</evidence>
<dbReference type="EMBL" id="KQ414636">
    <property type="protein sequence ID" value="KOC67019.1"/>
    <property type="molecule type" value="Genomic_DNA"/>
</dbReference>
<comment type="subunit">
    <text evidence="1">Homodimer.</text>
</comment>
<feature type="domain" description="GST N-terminal" evidence="2">
    <location>
        <begin position="2"/>
        <end position="83"/>
    </location>
</feature>
<gene>
    <name evidence="4" type="ORF">WH47_00841</name>
</gene>
<dbReference type="GO" id="GO:0006749">
    <property type="term" value="P:glutathione metabolic process"/>
    <property type="evidence" value="ECO:0007669"/>
    <property type="project" value="TreeGrafter"/>
</dbReference>
<feature type="domain" description="GST C-terminal" evidence="3">
    <location>
        <begin position="89"/>
        <end position="211"/>
    </location>
</feature>
<dbReference type="PROSITE" id="PS50404">
    <property type="entry name" value="GST_NTER"/>
    <property type="match status" value="1"/>
</dbReference>
<dbReference type="SUPFAM" id="SSF47616">
    <property type="entry name" value="GST C-terminal domain-like"/>
    <property type="match status" value="1"/>
</dbReference>
<dbReference type="SFLD" id="SFLDG00358">
    <property type="entry name" value="Main_(cytGST)"/>
    <property type="match status" value="1"/>
</dbReference>
<dbReference type="SFLD" id="SFLDG01153">
    <property type="entry name" value="Main.4:_Theta-like"/>
    <property type="match status" value="1"/>
</dbReference>
<dbReference type="PANTHER" id="PTHR43969:SF9">
    <property type="entry name" value="GLUTATHIONE S TRANSFERASE D10, ISOFORM A-RELATED"/>
    <property type="match status" value="1"/>
</dbReference>
<dbReference type="InterPro" id="IPR040079">
    <property type="entry name" value="Glutathione_S-Trfase"/>
</dbReference>
<proteinExistence type="predicted"/>
<dbReference type="InterPro" id="IPR004045">
    <property type="entry name" value="Glutathione_S-Trfase_N"/>
</dbReference>
<dbReference type="SUPFAM" id="SSF52833">
    <property type="entry name" value="Thioredoxin-like"/>
    <property type="match status" value="1"/>
</dbReference>
<dbReference type="FunFam" id="1.20.1050.10:FF:000007">
    <property type="entry name" value="Glutathione S-transferase 1-1"/>
    <property type="match status" value="1"/>
</dbReference>
<dbReference type="CDD" id="cd03177">
    <property type="entry name" value="GST_C_Delta_Epsilon"/>
    <property type="match status" value="1"/>
</dbReference>
<dbReference type="PROSITE" id="PS50405">
    <property type="entry name" value="GST_CTER"/>
    <property type="match status" value="1"/>
</dbReference>
<reference evidence="4 5" key="1">
    <citation type="submission" date="2015-07" db="EMBL/GenBank/DDBJ databases">
        <title>The genome of Habropoda laboriosa.</title>
        <authorList>
            <person name="Pan H."/>
            <person name="Kapheim K."/>
        </authorList>
    </citation>
    <scope>NUCLEOTIDE SEQUENCE [LARGE SCALE GENOMIC DNA]</scope>
    <source>
        <strain evidence="4">0110345459</strain>
    </source>
</reference>
<evidence type="ECO:0000259" key="2">
    <source>
        <dbReference type="PROSITE" id="PS50404"/>
    </source>
</evidence>
<dbReference type="AlphaFoldDB" id="A0A0L7R849"/>
<accession>A0A0L7R849</accession>
<dbReference type="CDD" id="cd03045">
    <property type="entry name" value="GST_N_Delta_Epsilon"/>
    <property type="match status" value="1"/>
</dbReference>
<evidence type="ECO:0000256" key="1">
    <source>
        <dbReference type="ARBA" id="ARBA00011738"/>
    </source>
</evidence>
<dbReference type="Gene3D" id="3.40.30.10">
    <property type="entry name" value="Glutaredoxin"/>
    <property type="match status" value="1"/>
</dbReference>
<keyword evidence="5" id="KW-1185">Reference proteome</keyword>
<dbReference type="InterPro" id="IPR036282">
    <property type="entry name" value="Glutathione-S-Trfase_C_sf"/>
</dbReference>
<dbReference type="FunFam" id="3.40.30.10:FF:000034">
    <property type="entry name" value="glutathione S-transferase 1"/>
    <property type="match status" value="1"/>
</dbReference>
<dbReference type="STRING" id="597456.A0A0L7R849"/>
<dbReference type="InterPro" id="IPR004046">
    <property type="entry name" value="GST_C"/>
</dbReference>
<dbReference type="Gene3D" id="1.20.1050.10">
    <property type="match status" value="1"/>
</dbReference>
<dbReference type="Pfam" id="PF00043">
    <property type="entry name" value="GST_C"/>
    <property type="match status" value="1"/>
</dbReference>
<dbReference type="Pfam" id="PF13417">
    <property type="entry name" value="GST_N_3"/>
    <property type="match status" value="1"/>
</dbReference>
<dbReference type="SFLD" id="SFLDS00019">
    <property type="entry name" value="Glutathione_Transferase_(cytos"/>
    <property type="match status" value="1"/>
</dbReference>
<organism evidence="4 5">
    <name type="scientific">Habropoda laboriosa</name>
    <dbReference type="NCBI Taxonomy" id="597456"/>
    <lineage>
        <taxon>Eukaryota</taxon>
        <taxon>Metazoa</taxon>
        <taxon>Ecdysozoa</taxon>
        <taxon>Arthropoda</taxon>
        <taxon>Hexapoda</taxon>
        <taxon>Insecta</taxon>
        <taxon>Pterygota</taxon>
        <taxon>Neoptera</taxon>
        <taxon>Endopterygota</taxon>
        <taxon>Hymenoptera</taxon>
        <taxon>Apocrita</taxon>
        <taxon>Aculeata</taxon>
        <taxon>Apoidea</taxon>
        <taxon>Anthophila</taxon>
        <taxon>Apidae</taxon>
        <taxon>Habropoda</taxon>
    </lineage>
</organism>
<evidence type="ECO:0000313" key="4">
    <source>
        <dbReference type="EMBL" id="KOC67019.1"/>
    </source>
</evidence>
<dbReference type="InterPro" id="IPR010987">
    <property type="entry name" value="Glutathione-S-Trfase_C-like"/>
</dbReference>
<dbReference type="OrthoDB" id="2309723at2759"/>
<evidence type="ECO:0000313" key="5">
    <source>
        <dbReference type="Proteomes" id="UP000053825"/>
    </source>
</evidence>
<name>A0A0L7R849_9HYME</name>
<sequence length="216" mass="24514">MSKVVLYSQNISPPCRAVLMVANAIGLTLEVHEINLANREQLSEEFIKINPQHTIPTLDDDGFILPDSHAIICYLVDKYAKDDSLYPKDLQKRALVNQFLHLDSSTLFSIAKSAIKPILFYNEKAVPEEKMKMWKESYDYLNKFLEGKKWLVGDSYTIADISCAATASSSSILVNMDEYPNVKAWLQRCEEELPGYKQYNLGGNNQLQSMIRAKLA</sequence>
<dbReference type="Proteomes" id="UP000053825">
    <property type="component" value="Unassembled WGS sequence"/>
</dbReference>
<dbReference type="PANTHER" id="PTHR43969">
    <property type="entry name" value="GLUTATHIONE S TRANSFERASE D10, ISOFORM A-RELATED"/>
    <property type="match status" value="1"/>
</dbReference>
<dbReference type="InterPro" id="IPR036249">
    <property type="entry name" value="Thioredoxin-like_sf"/>
</dbReference>
<keyword evidence="4" id="KW-0808">Transferase</keyword>